<dbReference type="EMBL" id="BT136205">
    <property type="protein sequence ID" value="AFK36000.1"/>
    <property type="molecule type" value="mRNA"/>
</dbReference>
<evidence type="ECO:0000256" key="1">
    <source>
        <dbReference type="SAM" id="MobiDB-lite"/>
    </source>
</evidence>
<proteinExistence type="evidence at transcript level"/>
<evidence type="ECO:0000313" key="2">
    <source>
        <dbReference type="EMBL" id="AFK36000.1"/>
    </source>
</evidence>
<accession>I3S6V8</accession>
<name>I3S6V8_LOTJA</name>
<reference evidence="2" key="1">
    <citation type="submission" date="2012-05" db="EMBL/GenBank/DDBJ databases">
        <authorList>
            <person name="Krishnakumar V."/>
            <person name="Cheung F."/>
            <person name="Xiao Y."/>
            <person name="Chan A."/>
            <person name="Moskal W.A."/>
            <person name="Town C.D."/>
        </authorList>
    </citation>
    <scope>NUCLEOTIDE SEQUENCE</scope>
</reference>
<feature type="region of interest" description="Disordered" evidence="1">
    <location>
        <begin position="58"/>
        <end position="101"/>
    </location>
</feature>
<dbReference type="AlphaFoldDB" id="I3S6V8"/>
<protein>
    <submittedName>
        <fullName evidence="2">Uncharacterized protein</fullName>
    </submittedName>
</protein>
<sequence>MIVLSQRGGKLLKVMIMTVMRSPREIRCQSLDIQVGEEGVGAEERGRGRRTIVDQEMTSHANLEDDSDMLEQNDKHTQSNESPENMSKPEEAAPSSPVSKPAKVVIRNFDLNMNPDEDMDLLSTPTLVPTSLSPKSISEEKQEEYPGWSLFDVEKMAIDPIQLANLNTRIDDDVEDYDEV</sequence>
<organism evidence="2">
    <name type="scientific">Lotus japonicus</name>
    <name type="common">Lotus corniculatus var. japonicus</name>
    <dbReference type="NCBI Taxonomy" id="34305"/>
    <lineage>
        <taxon>Eukaryota</taxon>
        <taxon>Viridiplantae</taxon>
        <taxon>Streptophyta</taxon>
        <taxon>Embryophyta</taxon>
        <taxon>Tracheophyta</taxon>
        <taxon>Spermatophyta</taxon>
        <taxon>Magnoliopsida</taxon>
        <taxon>eudicotyledons</taxon>
        <taxon>Gunneridae</taxon>
        <taxon>Pentapetalae</taxon>
        <taxon>rosids</taxon>
        <taxon>fabids</taxon>
        <taxon>Fabales</taxon>
        <taxon>Fabaceae</taxon>
        <taxon>Papilionoideae</taxon>
        <taxon>50 kb inversion clade</taxon>
        <taxon>NPAAA clade</taxon>
        <taxon>Hologalegina</taxon>
        <taxon>robinioid clade</taxon>
        <taxon>Loteae</taxon>
        <taxon>Lotus</taxon>
    </lineage>
</organism>